<keyword evidence="2" id="KW-1185">Reference proteome</keyword>
<dbReference type="EMBL" id="WURB01000013">
    <property type="protein sequence ID" value="MXQ13177.1"/>
    <property type="molecule type" value="Genomic_DNA"/>
</dbReference>
<organism evidence="1 2">
    <name type="scientific">Microvirga makkahensis</name>
    <dbReference type="NCBI Taxonomy" id="1128670"/>
    <lineage>
        <taxon>Bacteria</taxon>
        <taxon>Pseudomonadati</taxon>
        <taxon>Pseudomonadota</taxon>
        <taxon>Alphaproteobacteria</taxon>
        <taxon>Hyphomicrobiales</taxon>
        <taxon>Methylobacteriaceae</taxon>
        <taxon>Microvirga</taxon>
    </lineage>
</organism>
<sequence>MLQEAFILIVNFLIVDPLQAELDRRLSEARAPQAVIADVRACADAALPVLADRVTGDPAWAASTALDVWLERSAPEDVLVKAAPQCDGPVRAAKGYLQGQGV</sequence>
<evidence type="ECO:0000313" key="1">
    <source>
        <dbReference type="EMBL" id="MXQ13177.1"/>
    </source>
</evidence>
<dbReference type="Proteomes" id="UP000436483">
    <property type="component" value="Unassembled WGS sequence"/>
</dbReference>
<gene>
    <name evidence="1" type="ORF">GR328_17245</name>
</gene>
<comment type="caution">
    <text evidence="1">The sequence shown here is derived from an EMBL/GenBank/DDBJ whole genome shotgun (WGS) entry which is preliminary data.</text>
</comment>
<accession>A0A7X3MTZ6</accession>
<reference evidence="1 2" key="1">
    <citation type="submission" date="2019-12" db="EMBL/GenBank/DDBJ databases">
        <authorList>
            <person name="Yuan C.-G."/>
        </authorList>
    </citation>
    <scope>NUCLEOTIDE SEQUENCE [LARGE SCALE GENOMIC DNA]</scope>
    <source>
        <strain evidence="1 2">KCTC 23863</strain>
    </source>
</reference>
<dbReference type="OrthoDB" id="7272256at2"/>
<proteinExistence type="predicted"/>
<evidence type="ECO:0000313" key="2">
    <source>
        <dbReference type="Proteomes" id="UP000436483"/>
    </source>
</evidence>
<protein>
    <submittedName>
        <fullName evidence="1">Uncharacterized protein</fullName>
    </submittedName>
</protein>
<reference evidence="1 2" key="2">
    <citation type="submission" date="2020-01" db="EMBL/GenBank/DDBJ databases">
        <title>Microvirga sp. nov., an arsenate reduction bacterium isolated from Tibet hotspring sediments.</title>
        <authorList>
            <person name="Xian W.-D."/>
            <person name="Li W.-J."/>
        </authorList>
    </citation>
    <scope>NUCLEOTIDE SEQUENCE [LARGE SCALE GENOMIC DNA]</scope>
    <source>
        <strain evidence="1 2">KCTC 23863</strain>
    </source>
</reference>
<name>A0A7X3MTZ6_9HYPH</name>
<dbReference type="RefSeq" id="WP_160885892.1">
    <property type="nucleotide sequence ID" value="NZ_WURB01000013.1"/>
</dbReference>
<dbReference type="AlphaFoldDB" id="A0A7X3MTZ6"/>